<name>A0A6F8T0M7_9GAMM</name>
<dbReference type="Proteomes" id="UP000502894">
    <property type="component" value="Chromosome"/>
</dbReference>
<dbReference type="RefSeq" id="WP_173236193.1">
    <property type="nucleotide sequence ID" value="NZ_AP022839.1"/>
</dbReference>
<evidence type="ECO:0000313" key="2">
    <source>
        <dbReference type="EMBL" id="BCA94234.1"/>
    </source>
</evidence>
<keyword evidence="1" id="KW-0472">Membrane</keyword>
<dbReference type="KEGG" id="lant:TUM19329_05950"/>
<keyword evidence="1" id="KW-1133">Transmembrane helix</keyword>
<keyword evidence="3" id="KW-1185">Reference proteome</keyword>
<sequence>MPIGVLFWVLMIIWLLFGIYWHRNEFTRGSYGIVGGHFMLFILLAIIGWKVFGPILH</sequence>
<accession>A0A6F8T0M7</accession>
<reference evidence="2" key="1">
    <citation type="journal article" date="2020" name="Microbiol. Resour. Announc.">
        <title>Complete Genome Sequence of Novel Psychrotolerant Legionella Strain TUM19329, Isolated from Antarctic Lake Sediment.</title>
        <authorList>
            <person name="Shimada S."/>
            <person name="Nakai R."/>
            <person name="Aoki K."/>
            <person name="Shimoeda N."/>
            <person name="Ohno G."/>
            <person name="Miyazaki Y."/>
            <person name="Kudoh S."/>
            <person name="Imura S."/>
            <person name="Watanabe K."/>
            <person name="Ishii Y."/>
            <person name="Tateda K."/>
        </authorList>
    </citation>
    <scope>NUCLEOTIDE SEQUENCE [LARGE SCALE GENOMIC DNA]</scope>
    <source>
        <strain evidence="2">TUM19329</strain>
    </source>
</reference>
<dbReference type="AlphaFoldDB" id="A0A6F8T0M7"/>
<protein>
    <submittedName>
        <fullName evidence="2">Uncharacterized protein</fullName>
    </submittedName>
</protein>
<dbReference type="EMBL" id="AP022839">
    <property type="protein sequence ID" value="BCA94234.1"/>
    <property type="molecule type" value="Genomic_DNA"/>
</dbReference>
<organism evidence="2 3">
    <name type="scientific">Legionella antarctica</name>
    <dbReference type="NCBI Taxonomy" id="2708020"/>
    <lineage>
        <taxon>Bacteria</taxon>
        <taxon>Pseudomonadati</taxon>
        <taxon>Pseudomonadota</taxon>
        <taxon>Gammaproteobacteria</taxon>
        <taxon>Legionellales</taxon>
        <taxon>Legionellaceae</taxon>
        <taxon>Legionella</taxon>
    </lineage>
</organism>
<gene>
    <name evidence="2" type="ORF">TUM19329_05950</name>
</gene>
<evidence type="ECO:0000313" key="3">
    <source>
        <dbReference type="Proteomes" id="UP000502894"/>
    </source>
</evidence>
<keyword evidence="1" id="KW-0812">Transmembrane</keyword>
<proteinExistence type="predicted"/>
<feature type="transmembrane region" description="Helical" evidence="1">
    <location>
        <begin position="6"/>
        <end position="22"/>
    </location>
</feature>
<feature type="transmembrane region" description="Helical" evidence="1">
    <location>
        <begin position="34"/>
        <end position="52"/>
    </location>
</feature>
<evidence type="ECO:0000256" key="1">
    <source>
        <dbReference type="SAM" id="Phobius"/>
    </source>
</evidence>